<dbReference type="AlphaFoldDB" id="A0A0J1B5A9"/>
<gene>
    <name evidence="1" type="ORF">RISK_006180</name>
</gene>
<organism evidence="1 2">
    <name type="scientific">Rhodopirellula islandica</name>
    <dbReference type="NCBI Taxonomy" id="595434"/>
    <lineage>
        <taxon>Bacteria</taxon>
        <taxon>Pseudomonadati</taxon>
        <taxon>Planctomycetota</taxon>
        <taxon>Planctomycetia</taxon>
        <taxon>Pirellulales</taxon>
        <taxon>Pirellulaceae</taxon>
        <taxon>Rhodopirellula</taxon>
    </lineage>
</organism>
<keyword evidence="2" id="KW-1185">Reference proteome</keyword>
<comment type="caution">
    <text evidence="1">The sequence shown here is derived from an EMBL/GenBank/DDBJ whole genome shotgun (WGS) entry which is preliminary data.</text>
</comment>
<dbReference type="Proteomes" id="UP000036367">
    <property type="component" value="Unassembled WGS sequence"/>
</dbReference>
<proteinExistence type="predicted"/>
<name>A0A0J1B5A9_RHOIS</name>
<evidence type="ECO:0000313" key="1">
    <source>
        <dbReference type="EMBL" id="KLU01681.1"/>
    </source>
</evidence>
<sequence length="70" mass="7714">MSITTSQTRGQPENCPTYEWATIAYPLWFVFANFGTVAQQLISGSVASIPSNPLISTRVTNSHLRRASQI</sequence>
<accession>A0A0J1B5A9</accession>
<dbReference type="EMBL" id="LECT01000050">
    <property type="protein sequence ID" value="KLU01681.1"/>
    <property type="molecule type" value="Genomic_DNA"/>
</dbReference>
<dbReference type="STRING" id="595434.RISK_006180"/>
<reference evidence="1" key="1">
    <citation type="submission" date="2015-05" db="EMBL/GenBank/DDBJ databases">
        <title>Permanent draft genome of Rhodopirellula islandicus K833.</title>
        <authorList>
            <person name="Kizina J."/>
            <person name="Richter M."/>
            <person name="Glockner F.O."/>
            <person name="Harder J."/>
        </authorList>
    </citation>
    <scope>NUCLEOTIDE SEQUENCE [LARGE SCALE GENOMIC DNA]</scope>
    <source>
        <strain evidence="1">K833</strain>
    </source>
</reference>
<protein>
    <submittedName>
        <fullName evidence="1">Uncharacterized protein</fullName>
    </submittedName>
</protein>
<evidence type="ECO:0000313" key="2">
    <source>
        <dbReference type="Proteomes" id="UP000036367"/>
    </source>
</evidence>